<dbReference type="AlphaFoldDB" id="A0A9N9A0L1"/>
<sequence length="112" mass="12746">MSSELKLLKQRIIVLEAENTAVKLDVKREVENTELKAEVLKLRYDFEELKRQTLVITSAQDMPSFAEQSHLRGTEDISHSPTNSPFPRKVIMDSPDGTEFGLIHALLPHPYS</sequence>
<dbReference type="EMBL" id="CAJVPV010002002">
    <property type="protein sequence ID" value="CAG8515158.1"/>
    <property type="molecule type" value="Genomic_DNA"/>
</dbReference>
<evidence type="ECO:0000313" key="4">
    <source>
        <dbReference type="Proteomes" id="UP000789342"/>
    </source>
</evidence>
<comment type="caution">
    <text evidence="3">The sequence shown here is derived from an EMBL/GenBank/DDBJ whole genome shotgun (WGS) entry which is preliminary data.</text>
</comment>
<keyword evidence="1" id="KW-0175">Coiled coil</keyword>
<accession>A0A9N9A0L1</accession>
<feature type="compositionally biased region" description="Basic and acidic residues" evidence="2">
    <location>
        <begin position="69"/>
        <end position="78"/>
    </location>
</feature>
<feature type="coiled-coil region" evidence="1">
    <location>
        <begin position="23"/>
        <end position="52"/>
    </location>
</feature>
<evidence type="ECO:0000256" key="1">
    <source>
        <dbReference type="SAM" id="Coils"/>
    </source>
</evidence>
<evidence type="ECO:0000313" key="3">
    <source>
        <dbReference type="EMBL" id="CAG8515158.1"/>
    </source>
</evidence>
<dbReference type="OrthoDB" id="2442435at2759"/>
<dbReference type="Proteomes" id="UP000789342">
    <property type="component" value="Unassembled WGS sequence"/>
</dbReference>
<gene>
    <name evidence="3" type="ORF">AMORRO_LOCUS3927</name>
</gene>
<name>A0A9N9A0L1_9GLOM</name>
<organism evidence="3 4">
    <name type="scientific">Acaulospora morrowiae</name>
    <dbReference type="NCBI Taxonomy" id="94023"/>
    <lineage>
        <taxon>Eukaryota</taxon>
        <taxon>Fungi</taxon>
        <taxon>Fungi incertae sedis</taxon>
        <taxon>Mucoromycota</taxon>
        <taxon>Glomeromycotina</taxon>
        <taxon>Glomeromycetes</taxon>
        <taxon>Diversisporales</taxon>
        <taxon>Acaulosporaceae</taxon>
        <taxon>Acaulospora</taxon>
    </lineage>
</organism>
<evidence type="ECO:0000256" key="2">
    <source>
        <dbReference type="SAM" id="MobiDB-lite"/>
    </source>
</evidence>
<feature type="region of interest" description="Disordered" evidence="2">
    <location>
        <begin position="65"/>
        <end position="91"/>
    </location>
</feature>
<keyword evidence="4" id="KW-1185">Reference proteome</keyword>
<protein>
    <submittedName>
        <fullName evidence="3">8194_t:CDS:1</fullName>
    </submittedName>
</protein>
<proteinExistence type="predicted"/>
<reference evidence="3" key="1">
    <citation type="submission" date="2021-06" db="EMBL/GenBank/DDBJ databases">
        <authorList>
            <person name="Kallberg Y."/>
            <person name="Tangrot J."/>
            <person name="Rosling A."/>
        </authorList>
    </citation>
    <scope>NUCLEOTIDE SEQUENCE</scope>
    <source>
        <strain evidence="3">CL551</strain>
    </source>
</reference>